<dbReference type="AlphaFoldDB" id="A0A917ZV26"/>
<dbReference type="PANTHER" id="PTHR43156:SF2">
    <property type="entry name" value="STAGE II SPORULATION PROTEIN E"/>
    <property type="match status" value="1"/>
</dbReference>
<gene>
    <name evidence="4" type="ORF">GCM10012280_40100</name>
</gene>
<reference evidence="4" key="2">
    <citation type="submission" date="2020-09" db="EMBL/GenBank/DDBJ databases">
        <authorList>
            <person name="Sun Q."/>
            <person name="Zhou Y."/>
        </authorList>
    </citation>
    <scope>NUCLEOTIDE SEQUENCE</scope>
    <source>
        <strain evidence="4">CGMCC 4.7201</strain>
    </source>
</reference>
<evidence type="ECO:0000256" key="1">
    <source>
        <dbReference type="ARBA" id="ARBA00022801"/>
    </source>
</evidence>
<protein>
    <recommendedName>
        <fullName evidence="3">PPM-type phosphatase domain-containing protein</fullName>
    </recommendedName>
</protein>
<reference evidence="4" key="1">
    <citation type="journal article" date="2014" name="Int. J. Syst. Evol. Microbiol.">
        <title>Complete genome sequence of Corynebacterium casei LMG S-19264T (=DSM 44701T), isolated from a smear-ripened cheese.</title>
        <authorList>
            <consortium name="US DOE Joint Genome Institute (JGI-PGF)"/>
            <person name="Walter F."/>
            <person name="Albersmeier A."/>
            <person name="Kalinowski J."/>
            <person name="Ruckert C."/>
        </authorList>
    </citation>
    <scope>NUCLEOTIDE SEQUENCE</scope>
    <source>
        <strain evidence="4">CGMCC 4.7201</strain>
    </source>
</reference>
<keyword evidence="5" id="KW-1185">Reference proteome</keyword>
<accession>A0A917ZV26</accession>
<feature type="transmembrane region" description="Helical" evidence="2">
    <location>
        <begin position="20"/>
        <end position="38"/>
    </location>
</feature>
<keyword evidence="2" id="KW-1133">Transmembrane helix</keyword>
<dbReference type="InterPro" id="IPR052016">
    <property type="entry name" value="Bact_Sigma-Reg"/>
</dbReference>
<evidence type="ECO:0000256" key="2">
    <source>
        <dbReference type="SAM" id="Phobius"/>
    </source>
</evidence>
<sequence>MRPFFRSAHPAGVGGPSRVLFRVAQCVPFVIVLLGLGVELSPAHVVYTGPLLTAMPALASLTMGPLGTLAAAGGALAVSLTTTTLHQAWGGQQIYSNLLGLLVVSVASVTTSNAVRRRRQSELDQVRRIAAAAQEVVVRPVPARLGPVGAASLYLAAEKGAQIGGDLYEAVPTRHGVRMIIGDVRGKGLPAVRSAAAVLGAFREAVHYEDELAGVMNHCAAALRREGAAPGVGDRGEGEVRAESFVTALVAQVSDALVVQVVNRGHPPPLVLCRGKAHALMPASPLLPLGLEDLLTGRAAEPQSYPFAPGDRLLLYTDGVIEACDPGNDFFALPQAMEAAPACTPAQFLEHLHQGLIRHTRDRLADDVAMLVVDRLAQDTAGQAAVAAASTGQRP</sequence>
<dbReference type="SMART" id="SM00331">
    <property type="entry name" value="PP2C_SIG"/>
    <property type="match status" value="1"/>
</dbReference>
<dbReference type="EMBL" id="BMMS01000017">
    <property type="protein sequence ID" value="GGO91675.1"/>
    <property type="molecule type" value="Genomic_DNA"/>
</dbReference>
<proteinExistence type="predicted"/>
<dbReference type="Proteomes" id="UP000641932">
    <property type="component" value="Unassembled WGS sequence"/>
</dbReference>
<dbReference type="Gene3D" id="3.60.40.10">
    <property type="entry name" value="PPM-type phosphatase domain"/>
    <property type="match status" value="1"/>
</dbReference>
<keyword evidence="2" id="KW-0812">Transmembrane</keyword>
<comment type="caution">
    <text evidence="4">The sequence shown here is derived from an EMBL/GenBank/DDBJ whole genome shotgun (WGS) entry which is preliminary data.</text>
</comment>
<evidence type="ECO:0000313" key="4">
    <source>
        <dbReference type="EMBL" id="GGO91675.1"/>
    </source>
</evidence>
<feature type="transmembrane region" description="Helical" evidence="2">
    <location>
        <begin position="58"/>
        <end position="82"/>
    </location>
</feature>
<feature type="domain" description="PPM-type phosphatase" evidence="3">
    <location>
        <begin position="148"/>
        <end position="375"/>
    </location>
</feature>
<dbReference type="GO" id="GO:0016791">
    <property type="term" value="F:phosphatase activity"/>
    <property type="evidence" value="ECO:0007669"/>
    <property type="project" value="TreeGrafter"/>
</dbReference>
<name>A0A917ZV26_9ACTN</name>
<evidence type="ECO:0000313" key="5">
    <source>
        <dbReference type="Proteomes" id="UP000641932"/>
    </source>
</evidence>
<keyword evidence="1" id="KW-0378">Hydrolase</keyword>
<feature type="transmembrane region" description="Helical" evidence="2">
    <location>
        <begin position="94"/>
        <end position="115"/>
    </location>
</feature>
<keyword evidence="2" id="KW-0472">Membrane</keyword>
<dbReference type="InterPro" id="IPR001932">
    <property type="entry name" value="PPM-type_phosphatase-like_dom"/>
</dbReference>
<evidence type="ECO:0000259" key="3">
    <source>
        <dbReference type="SMART" id="SM00331"/>
    </source>
</evidence>
<dbReference type="InterPro" id="IPR036457">
    <property type="entry name" value="PPM-type-like_dom_sf"/>
</dbReference>
<organism evidence="4 5">
    <name type="scientific">Wenjunlia tyrosinilytica</name>
    <dbReference type="NCBI Taxonomy" id="1544741"/>
    <lineage>
        <taxon>Bacteria</taxon>
        <taxon>Bacillati</taxon>
        <taxon>Actinomycetota</taxon>
        <taxon>Actinomycetes</taxon>
        <taxon>Kitasatosporales</taxon>
        <taxon>Streptomycetaceae</taxon>
        <taxon>Wenjunlia</taxon>
    </lineage>
</organism>
<dbReference type="Pfam" id="PF07228">
    <property type="entry name" value="SpoIIE"/>
    <property type="match status" value="1"/>
</dbReference>
<dbReference type="PANTHER" id="PTHR43156">
    <property type="entry name" value="STAGE II SPORULATION PROTEIN E-RELATED"/>
    <property type="match status" value="1"/>
</dbReference>